<feature type="compositionally biased region" description="Acidic residues" evidence="1">
    <location>
        <begin position="264"/>
        <end position="276"/>
    </location>
</feature>
<accession>A0A0D2BAF0</accession>
<reference evidence="2 3" key="1">
    <citation type="submission" date="2015-01" db="EMBL/GenBank/DDBJ databases">
        <title>The Genome Sequence of Exophiala spinifera CBS89968.</title>
        <authorList>
            <consortium name="The Broad Institute Genomics Platform"/>
            <person name="Cuomo C."/>
            <person name="de Hoog S."/>
            <person name="Gorbushina A."/>
            <person name="Stielow B."/>
            <person name="Teixiera M."/>
            <person name="Abouelleil A."/>
            <person name="Chapman S.B."/>
            <person name="Priest M."/>
            <person name="Young S.K."/>
            <person name="Wortman J."/>
            <person name="Nusbaum C."/>
            <person name="Birren B."/>
        </authorList>
    </citation>
    <scope>NUCLEOTIDE SEQUENCE [LARGE SCALE GENOMIC DNA]</scope>
    <source>
        <strain evidence="2 3">CBS 89968</strain>
    </source>
</reference>
<feature type="compositionally biased region" description="Basic and acidic residues" evidence="1">
    <location>
        <begin position="232"/>
        <end position="245"/>
    </location>
</feature>
<feature type="compositionally biased region" description="Basic and acidic residues" evidence="1">
    <location>
        <begin position="1"/>
        <end position="10"/>
    </location>
</feature>
<protein>
    <submittedName>
        <fullName evidence="2">Uncharacterized protein</fullName>
    </submittedName>
</protein>
<evidence type="ECO:0000313" key="2">
    <source>
        <dbReference type="EMBL" id="KIW15530.1"/>
    </source>
</evidence>
<feature type="region of interest" description="Disordered" evidence="1">
    <location>
        <begin position="232"/>
        <end position="367"/>
    </location>
</feature>
<keyword evidence="3" id="KW-1185">Reference proteome</keyword>
<name>A0A0D2BAF0_9EURO</name>
<feature type="compositionally biased region" description="Basic and acidic residues" evidence="1">
    <location>
        <begin position="126"/>
        <end position="144"/>
    </location>
</feature>
<feature type="region of interest" description="Disordered" evidence="1">
    <location>
        <begin position="1"/>
        <end position="78"/>
    </location>
</feature>
<feature type="compositionally biased region" description="Basic and acidic residues" evidence="1">
    <location>
        <begin position="17"/>
        <end position="66"/>
    </location>
</feature>
<evidence type="ECO:0000313" key="3">
    <source>
        <dbReference type="Proteomes" id="UP000053328"/>
    </source>
</evidence>
<sequence>MSSAGDDRGYKVVYTSRKKDSDRVDDYRPRRDYEYPNERERVVRRDYRDERVEIDRSSRSDLDTRSSTRTTYKVGRDRKSEAYLKRGDAVVVESPREYARAEYEVIRPTRNADGAYVIDLGGGRPRGRDGRDARSYDVDSRSGHGEDVVVYDARGRDRGVVKDSVYKDVQVLEDYDDDPRDQRGRRMGPYEDEEPAMRLRSAMRGRNNSPPEIWERKRSRSRVGFFRDQVSLHDASESRHERPGAEAHIAGRYLVGHRGQRVQDDDDDDDDDDGNEDDYRNRPRRRYGPQRMSDPRITGQEEYDDEKRTFTEDVMRSYEYEDDSRPRPAYPYPPQRSRSRRRQSRRHADDYSEYSEHEVRRRTEEYY</sequence>
<feature type="region of interest" description="Disordered" evidence="1">
    <location>
        <begin position="169"/>
        <end position="220"/>
    </location>
</feature>
<dbReference type="AlphaFoldDB" id="A0A0D2BAF0"/>
<organism evidence="2 3">
    <name type="scientific">Exophiala spinifera</name>
    <dbReference type="NCBI Taxonomy" id="91928"/>
    <lineage>
        <taxon>Eukaryota</taxon>
        <taxon>Fungi</taxon>
        <taxon>Dikarya</taxon>
        <taxon>Ascomycota</taxon>
        <taxon>Pezizomycotina</taxon>
        <taxon>Eurotiomycetes</taxon>
        <taxon>Chaetothyriomycetidae</taxon>
        <taxon>Chaetothyriales</taxon>
        <taxon>Herpotrichiellaceae</taxon>
        <taxon>Exophiala</taxon>
    </lineage>
</organism>
<proteinExistence type="predicted"/>
<feature type="region of interest" description="Disordered" evidence="1">
    <location>
        <begin position="115"/>
        <end position="144"/>
    </location>
</feature>
<dbReference type="Proteomes" id="UP000053328">
    <property type="component" value="Unassembled WGS sequence"/>
</dbReference>
<dbReference type="GeneID" id="27332659"/>
<gene>
    <name evidence="2" type="ORF">PV08_05576</name>
</gene>
<dbReference type="RefSeq" id="XP_016235746.1">
    <property type="nucleotide sequence ID" value="XM_016379919.1"/>
</dbReference>
<dbReference type="VEuPathDB" id="FungiDB:PV08_05576"/>
<dbReference type="OrthoDB" id="4149815at2759"/>
<evidence type="ECO:0000256" key="1">
    <source>
        <dbReference type="SAM" id="MobiDB-lite"/>
    </source>
</evidence>
<feature type="compositionally biased region" description="Basic and acidic residues" evidence="1">
    <location>
        <begin position="305"/>
        <end position="326"/>
    </location>
</feature>
<feature type="compositionally biased region" description="Basic and acidic residues" evidence="1">
    <location>
        <begin position="346"/>
        <end position="367"/>
    </location>
</feature>
<dbReference type="EMBL" id="KN847495">
    <property type="protein sequence ID" value="KIW15530.1"/>
    <property type="molecule type" value="Genomic_DNA"/>
</dbReference>
<dbReference type="HOGENOM" id="CLU_733623_0_0_1"/>